<feature type="region of interest" description="Disordered" evidence="1">
    <location>
        <begin position="1"/>
        <end position="20"/>
    </location>
</feature>
<dbReference type="Proteomes" id="UP000033423">
    <property type="component" value="Unassembled WGS sequence"/>
</dbReference>
<reference evidence="2 3" key="1">
    <citation type="submission" date="2015-02" db="EMBL/GenBank/DDBJ databases">
        <title>Single-cell genomics of uncultivated deep-branching MTB reveals a conserved set of magnetosome genes.</title>
        <authorList>
            <person name="Kolinko S."/>
            <person name="Richter M."/>
            <person name="Glockner F.O."/>
            <person name="Brachmann A."/>
            <person name="Schuler D."/>
        </authorList>
    </citation>
    <scope>NUCLEOTIDE SEQUENCE [LARGE SCALE GENOMIC DNA]</scope>
    <source>
        <strain evidence="2">TM-1</strain>
    </source>
</reference>
<evidence type="ECO:0000256" key="1">
    <source>
        <dbReference type="SAM" id="MobiDB-lite"/>
    </source>
</evidence>
<keyword evidence="3" id="KW-1185">Reference proteome</keyword>
<comment type="caution">
    <text evidence="2">The sequence shown here is derived from an EMBL/GenBank/DDBJ whole genome shotgun (WGS) entry which is preliminary data.</text>
</comment>
<name>A0A0F3GVV1_9BACT</name>
<accession>A0A0F3GVV1</accession>
<protein>
    <submittedName>
        <fullName evidence="2">Uncharacterized protein</fullName>
    </submittedName>
</protein>
<proteinExistence type="predicted"/>
<dbReference type="AlphaFoldDB" id="A0A0F3GVV1"/>
<evidence type="ECO:0000313" key="3">
    <source>
        <dbReference type="Proteomes" id="UP000033423"/>
    </source>
</evidence>
<gene>
    <name evidence="2" type="ORF">MBAV_001788</name>
</gene>
<evidence type="ECO:0000313" key="2">
    <source>
        <dbReference type="EMBL" id="KJU86020.1"/>
    </source>
</evidence>
<sequence length="78" mass="8445">MYQTTATTKEATTMTAETMATPSTATAQIAWALRMTEMEVIEAEIEGFTEGHLAIGDLSPEAQMVAFQMGHLGYCPDI</sequence>
<organism evidence="2 3">
    <name type="scientific">Candidatus Magnetobacterium bavaricum</name>
    <dbReference type="NCBI Taxonomy" id="29290"/>
    <lineage>
        <taxon>Bacteria</taxon>
        <taxon>Pseudomonadati</taxon>
        <taxon>Nitrospirota</taxon>
        <taxon>Thermodesulfovibrionia</taxon>
        <taxon>Thermodesulfovibrionales</taxon>
        <taxon>Candidatus Magnetobacteriaceae</taxon>
        <taxon>Candidatus Magnetobacterium</taxon>
    </lineage>
</organism>
<dbReference type="EMBL" id="LACI01000774">
    <property type="protein sequence ID" value="KJU86020.1"/>
    <property type="molecule type" value="Genomic_DNA"/>
</dbReference>